<name>A0ABR1ZJW2_9ROSI</name>
<gene>
    <name evidence="1" type="ORF">V6N12_018771</name>
</gene>
<dbReference type="EMBL" id="JBBPBM010001973">
    <property type="protein sequence ID" value="KAK8480858.1"/>
    <property type="molecule type" value="Genomic_DNA"/>
</dbReference>
<keyword evidence="2" id="KW-1185">Reference proteome</keyword>
<evidence type="ECO:0000313" key="1">
    <source>
        <dbReference type="EMBL" id="KAK8480858.1"/>
    </source>
</evidence>
<sequence>MGQHSKKVTWSSSTNEQPRDFRHRATVGIRQKKSQMTSNSDNIPSNQKVQPQKRKKKQSMETKATDSNAVTTLQTTSSTIEKLSCGHPMEPHRKGHRCWMPELNGRRSDATHRNAEVAHLPAIGTLAEKKKKR</sequence>
<comment type="caution">
    <text evidence="1">The sequence shown here is derived from an EMBL/GenBank/DDBJ whole genome shotgun (WGS) entry which is preliminary data.</text>
</comment>
<proteinExistence type="predicted"/>
<evidence type="ECO:0000313" key="2">
    <source>
        <dbReference type="Proteomes" id="UP001472677"/>
    </source>
</evidence>
<organism evidence="1 2">
    <name type="scientific">Hibiscus sabdariffa</name>
    <name type="common">roselle</name>
    <dbReference type="NCBI Taxonomy" id="183260"/>
    <lineage>
        <taxon>Eukaryota</taxon>
        <taxon>Viridiplantae</taxon>
        <taxon>Streptophyta</taxon>
        <taxon>Embryophyta</taxon>
        <taxon>Tracheophyta</taxon>
        <taxon>Spermatophyta</taxon>
        <taxon>Magnoliopsida</taxon>
        <taxon>eudicotyledons</taxon>
        <taxon>Gunneridae</taxon>
        <taxon>Pentapetalae</taxon>
        <taxon>rosids</taxon>
        <taxon>malvids</taxon>
        <taxon>Malvales</taxon>
        <taxon>Malvaceae</taxon>
        <taxon>Malvoideae</taxon>
        <taxon>Hibiscus</taxon>
    </lineage>
</organism>
<reference evidence="1 2" key="1">
    <citation type="journal article" date="2024" name="G3 (Bethesda)">
        <title>Genome assembly of Hibiscus sabdariffa L. provides insights into metabolisms of medicinal natural products.</title>
        <authorList>
            <person name="Kim T."/>
        </authorList>
    </citation>
    <scope>NUCLEOTIDE SEQUENCE [LARGE SCALE GENOMIC DNA]</scope>
    <source>
        <strain evidence="1">TK-2024</strain>
        <tissue evidence="1">Old leaves</tissue>
    </source>
</reference>
<accession>A0ABR1ZJW2</accession>
<protein>
    <submittedName>
        <fullName evidence="1">Uncharacterized protein</fullName>
    </submittedName>
</protein>
<dbReference type="Proteomes" id="UP001472677">
    <property type="component" value="Unassembled WGS sequence"/>
</dbReference>